<dbReference type="Pfam" id="PF13411">
    <property type="entry name" value="MerR_1"/>
    <property type="match status" value="1"/>
</dbReference>
<feature type="domain" description="HTH merR-type" evidence="5">
    <location>
        <begin position="1"/>
        <end position="69"/>
    </location>
</feature>
<keyword evidence="1" id="KW-0678">Repressor</keyword>
<evidence type="ECO:0000313" key="7">
    <source>
        <dbReference type="Proteomes" id="UP000646911"/>
    </source>
</evidence>
<dbReference type="SMART" id="SM00422">
    <property type="entry name" value="HTH_MERR"/>
    <property type="match status" value="1"/>
</dbReference>
<dbReference type="InterPro" id="IPR000551">
    <property type="entry name" value="MerR-type_HTH_dom"/>
</dbReference>
<dbReference type="EMBL" id="JACOFX010000006">
    <property type="protein sequence ID" value="MBC3908599.1"/>
    <property type="molecule type" value="Genomic_DNA"/>
</dbReference>
<dbReference type="Proteomes" id="UP000646911">
    <property type="component" value="Unassembled WGS sequence"/>
</dbReference>
<keyword evidence="2" id="KW-0805">Transcription regulation</keyword>
<evidence type="ECO:0000256" key="1">
    <source>
        <dbReference type="ARBA" id="ARBA00022491"/>
    </source>
</evidence>
<dbReference type="SUPFAM" id="SSF46955">
    <property type="entry name" value="Putative DNA-binding domain"/>
    <property type="match status" value="1"/>
</dbReference>
<dbReference type="PANTHER" id="PTHR30204">
    <property type="entry name" value="REDOX-CYCLING DRUG-SENSING TRANSCRIPTIONAL ACTIVATOR SOXR"/>
    <property type="match status" value="1"/>
</dbReference>
<gene>
    <name evidence="6" type="ORF">H8L47_13630</name>
</gene>
<keyword evidence="4" id="KW-0804">Transcription</keyword>
<organism evidence="6 7">
    <name type="scientific">Undibacterium umbellatum</name>
    <dbReference type="NCBI Taxonomy" id="2762300"/>
    <lineage>
        <taxon>Bacteria</taxon>
        <taxon>Pseudomonadati</taxon>
        <taxon>Pseudomonadota</taxon>
        <taxon>Betaproteobacteria</taxon>
        <taxon>Burkholderiales</taxon>
        <taxon>Oxalobacteraceae</taxon>
        <taxon>Undibacterium</taxon>
    </lineage>
</organism>
<evidence type="ECO:0000256" key="2">
    <source>
        <dbReference type="ARBA" id="ARBA00023015"/>
    </source>
</evidence>
<protein>
    <submittedName>
        <fullName evidence="6">MerR family transcriptional regulator</fullName>
    </submittedName>
</protein>
<dbReference type="InterPro" id="IPR047057">
    <property type="entry name" value="MerR_fam"/>
</dbReference>
<accession>A0ABR6ZA12</accession>
<dbReference type="Gene3D" id="1.10.1660.10">
    <property type="match status" value="1"/>
</dbReference>
<dbReference type="PRINTS" id="PR00040">
    <property type="entry name" value="HTHMERR"/>
</dbReference>
<evidence type="ECO:0000259" key="5">
    <source>
        <dbReference type="PROSITE" id="PS50937"/>
    </source>
</evidence>
<evidence type="ECO:0000256" key="3">
    <source>
        <dbReference type="ARBA" id="ARBA00023125"/>
    </source>
</evidence>
<dbReference type="PROSITE" id="PS50937">
    <property type="entry name" value="HTH_MERR_2"/>
    <property type="match status" value="1"/>
</dbReference>
<evidence type="ECO:0000313" key="6">
    <source>
        <dbReference type="EMBL" id="MBC3908599.1"/>
    </source>
</evidence>
<dbReference type="RefSeq" id="WP_186954154.1">
    <property type="nucleotide sequence ID" value="NZ_JACOFX010000006.1"/>
</dbReference>
<proteinExistence type="predicted"/>
<keyword evidence="3" id="KW-0238">DNA-binding</keyword>
<evidence type="ECO:0000256" key="4">
    <source>
        <dbReference type="ARBA" id="ARBA00023163"/>
    </source>
</evidence>
<dbReference type="PANTHER" id="PTHR30204:SF69">
    <property type="entry name" value="MERR-FAMILY TRANSCRIPTIONAL REGULATOR"/>
    <property type="match status" value="1"/>
</dbReference>
<dbReference type="InterPro" id="IPR009061">
    <property type="entry name" value="DNA-bd_dom_put_sf"/>
</dbReference>
<name>A0ABR6ZA12_9BURK</name>
<reference evidence="6 7" key="1">
    <citation type="submission" date="2020-08" db="EMBL/GenBank/DDBJ databases">
        <title>Novel species isolated from subtropical streams in China.</title>
        <authorList>
            <person name="Lu H."/>
        </authorList>
    </citation>
    <scope>NUCLEOTIDE SEQUENCE [LARGE SCALE GENOMIC DNA]</scope>
    <source>
        <strain evidence="6 7">NL8W</strain>
    </source>
</reference>
<keyword evidence="7" id="KW-1185">Reference proteome</keyword>
<sequence length="150" mass="17199">MRISELERLSGLSRDTIRYYERIGLLASPPRSDNGYRSYEPHTVDILKFIKMAQQIGFSLDQMREALPHLSQPPERCEELLAAMLEKRQEIIQRIADEKARLALLDKLMQRFLGDQDLIAYIDENACPSLQNAGQDISAICELMNTSKLC</sequence>
<comment type="caution">
    <text evidence="6">The sequence shown here is derived from an EMBL/GenBank/DDBJ whole genome shotgun (WGS) entry which is preliminary data.</text>
</comment>